<name>A0ABU0YMC4_9PROT</name>
<reference evidence="3" key="1">
    <citation type="submission" date="2023-08" db="EMBL/GenBank/DDBJ databases">
        <title>Rhodospirillaceae gen. nov., a novel taxon isolated from the Yangtze River Yuezi River estuary sludge.</title>
        <authorList>
            <person name="Ruan L."/>
        </authorList>
    </citation>
    <scope>NUCLEOTIDE SEQUENCE [LARGE SCALE GENOMIC DNA]</scope>
    <source>
        <strain evidence="3">R-7</strain>
    </source>
</reference>
<gene>
    <name evidence="2" type="ORF">Q8A70_14400</name>
</gene>
<feature type="domain" description="Shedu protein SduA C-terminal" evidence="1">
    <location>
        <begin position="182"/>
        <end position="320"/>
    </location>
</feature>
<dbReference type="InterPro" id="IPR025359">
    <property type="entry name" value="SduA_C"/>
</dbReference>
<accession>A0ABU0YMC4</accession>
<proteinExistence type="predicted"/>
<dbReference type="Proteomes" id="UP001230156">
    <property type="component" value="Unassembled WGS sequence"/>
</dbReference>
<comment type="caution">
    <text evidence="2">The sequence shown here is derived from an EMBL/GenBank/DDBJ whole genome shotgun (WGS) entry which is preliminary data.</text>
</comment>
<keyword evidence="3" id="KW-1185">Reference proteome</keyword>
<dbReference type="EMBL" id="JAUYVI010000004">
    <property type="protein sequence ID" value="MDQ7248872.1"/>
    <property type="molecule type" value="Genomic_DNA"/>
</dbReference>
<protein>
    <submittedName>
        <fullName evidence="2">DUF4263 domain-containing protein</fullName>
    </submittedName>
</protein>
<dbReference type="Pfam" id="PF14082">
    <property type="entry name" value="SduA_C"/>
    <property type="match status" value="1"/>
</dbReference>
<evidence type="ECO:0000313" key="2">
    <source>
        <dbReference type="EMBL" id="MDQ7248872.1"/>
    </source>
</evidence>
<evidence type="ECO:0000259" key="1">
    <source>
        <dbReference type="Pfam" id="PF14082"/>
    </source>
</evidence>
<dbReference type="RefSeq" id="WP_379956353.1">
    <property type="nucleotide sequence ID" value="NZ_JAUYVI010000004.1"/>
</dbReference>
<organism evidence="2 3">
    <name type="scientific">Dongia sedimenti</name>
    <dbReference type="NCBI Taxonomy" id="3064282"/>
    <lineage>
        <taxon>Bacteria</taxon>
        <taxon>Pseudomonadati</taxon>
        <taxon>Pseudomonadota</taxon>
        <taxon>Alphaproteobacteria</taxon>
        <taxon>Rhodospirillales</taxon>
        <taxon>Dongiaceae</taxon>
        <taxon>Dongia</taxon>
    </lineage>
</organism>
<evidence type="ECO:0000313" key="3">
    <source>
        <dbReference type="Proteomes" id="UP001230156"/>
    </source>
</evidence>
<sequence length="344" mass="38317">MKTRASFDEFLREAIADSGNKSLAQLAEFAKDEDETFLKSPAIGALICWGEPGLKAIRQIALDNPTSKNISAALKALSTVASGVLLPASLLFIQDEELIRSINQRLETRTLQSAGRRELAELVLSLSEDDLLIPLGTAFSQLSFGGQDLTSELVAALSSKWLGFGPPVLQRYEGLLLNAPDNEQVFQKFFIEFPHLLDPAVVHMWSEPDFHGAFAPDFLIRRADDTYLIVEIEKPSKNLITAGGQLTTEATHAEKQVIEYKNFLNERILEVRSHFPNYREPDCLVVIGLERSLMPAKRNALRQINDSRQRIRIVGFDWLLDRANVVLGNVTSGKVTVETGFRVI</sequence>